<organism evidence="2 3">
    <name type="scientific">Psychroserpens burtonensis</name>
    <dbReference type="NCBI Taxonomy" id="49278"/>
    <lineage>
        <taxon>Bacteria</taxon>
        <taxon>Pseudomonadati</taxon>
        <taxon>Bacteroidota</taxon>
        <taxon>Flavobacteriia</taxon>
        <taxon>Flavobacteriales</taxon>
        <taxon>Flavobacteriaceae</taxon>
        <taxon>Psychroserpens</taxon>
    </lineage>
</organism>
<evidence type="ECO:0000259" key="1">
    <source>
        <dbReference type="Pfam" id="PF12728"/>
    </source>
</evidence>
<name>A0A5C7B8Y3_9FLAO</name>
<evidence type="ECO:0000313" key="2">
    <source>
        <dbReference type="EMBL" id="TXE18578.1"/>
    </source>
</evidence>
<dbReference type="Proteomes" id="UP000321938">
    <property type="component" value="Unassembled WGS sequence"/>
</dbReference>
<gene>
    <name evidence="2" type="ORF">ES692_05920</name>
</gene>
<reference evidence="2 3" key="1">
    <citation type="submission" date="2019-08" db="EMBL/GenBank/DDBJ databases">
        <title>Genome of Psychroserpens burtonensis ACAM 167.</title>
        <authorList>
            <person name="Bowman J.P."/>
        </authorList>
    </citation>
    <scope>NUCLEOTIDE SEQUENCE [LARGE SCALE GENOMIC DNA]</scope>
    <source>
        <strain evidence="2 3">ACAM 167</strain>
    </source>
</reference>
<accession>A0A5C7B8Y3</accession>
<dbReference type="OrthoDB" id="1097811at2"/>
<dbReference type="EMBL" id="VOSB01000007">
    <property type="protein sequence ID" value="TXE18578.1"/>
    <property type="molecule type" value="Genomic_DNA"/>
</dbReference>
<evidence type="ECO:0000313" key="3">
    <source>
        <dbReference type="Proteomes" id="UP000321938"/>
    </source>
</evidence>
<dbReference type="GO" id="GO:0003677">
    <property type="term" value="F:DNA binding"/>
    <property type="evidence" value="ECO:0007669"/>
    <property type="project" value="InterPro"/>
</dbReference>
<dbReference type="AlphaFoldDB" id="A0A5C7B8Y3"/>
<dbReference type="InterPro" id="IPR009061">
    <property type="entry name" value="DNA-bd_dom_put_sf"/>
</dbReference>
<comment type="caution">
    <text evidence="2">The sequence shown here is derived from an EMBL/GenBank/DDBJ whole genome shotgun (WGS) entry which is preliminary data.</text>
</comment>
<dbReference type="RefSeq" id="WP_147231337.1">
    <property type="nucleotide sequence ID" value="NZ_VOSB01000007.1"/>
</dbReference>
<keyword evidence="3" id="KW-1185">Reference proteome</keyword>
<dbReference type="Gene3D" id="1.10.1660.10">
    <property type="match status" value="1"/>
</dbReference>
<dbReference type="Pfam" id="PF12728">
    <property type="entry name" value="HTH_17"/>
    <property type="match status" value="1"/>
</dbReference>
<dbReference type="SUPFAM" id="SSF46955">
    <property type="entry name" value="Putative DNA-binding domain"/>
    <property type="match status" value="1"/>
</dbReference>
<dbReference type="NCBIfam" id="TIGR01764">
    <property type="entry name" value="excise"/>
    <property type="match status" value="1"/>
</dbReference>
<protein>
    <submittedName>
        <fullName evidence="2">Helix-turn-helix domain-containing protein</fullName>
    </submittedName>
</protein>
<dbReference type="InterPro" id="IPR010093">
    <property type="entry name" value="SinI_DNA-bd"/>
</dbReference>
<sequence>MESNNTEYLTRKEVSELLKVSLGTIQNYVKKGYLKPLSIGRRVLFKRSDVENALISL</sequence>
<feature type="domain" description="Helix-turn-helix" evidence="1">
    <location>
        <begin position="8"/>
        <end position="51"/>
    </location>
</feature>
<dbReference type="InterPro" id="IPR041657">
    <property type="entry name" value="HTH_17"/>
</dbReference>
<proteinExistence type="predicted"/>